<dbReference type="FunFam" id="3.40.50.300:FF:000001">
    <property type="entry name" value="ATP-dependent zinc metalloprotease FtsH"/>
    <property type="match status" value="1"/>
</dbReference>
<comment type="cofactor">
    <cofactor evidence="1">
        <name>Zn(2+)</name>
        <dbReference type="ChEBI" id="CHEBI:29105"/>
    </cofactor>
</comment>
<sequence>MSSHTRRGIGRRRRALLLTAATPAGQAAGAAGAGAKPQAVPRSQWLFEPKHGLAIVRKKLKYGELLREIRQGRVRDVLFFDNDHLMENEEDFTPVEGPCLVLFRDGHVEQAYIPPYDVRMQCAMETHGVRADRIATPMTAKDYKLYVPVGRVTKTFLTALPIIALGVAYAATQFAAFLKGDLDDRKKILAADIRKEKELEMQREADDLAMEARTLATMGWSVEEIVAELKRINVPFNLEYVTKLVAEERAKAAGAAKGPVYTYNTEAEQQAEALRKAKEAPSGEASDFDKAAEFGRLRTVKVQQAAAQDDTEREVAQEMAVRMRQAQRNMKGVKLQYTEAGRITFDDVAGIGDAKVELMEVVDFFLKPERFRRSGAKIPKGVLLCGPPGTGKTLLARAVAGEARVAFLSLNASEFVEMFVGVGASRVRDLFSQARTLAPAIIFVDEIDAVGRVRGGAMGNDERDQTLNQLLSEMDGFSARSAVIVMAATNRRDVLDPALTRPGRFDRIIYVGKPDFEGRIEILKVHLEKRLEDGRRRPHTLTEEQLHAMSFETREFSGAMLASLVNSAALAAGRSGREAVTFDDLEQALEEERLGPRREPYSDDRSMRLAVQEGATALVCSLLPAIEPVVLVTIVPREKYPLGQTVCKVNEQRERTRMFTRRYLEEQLLTVLAGRAAEELVYGLDEVSTINQRRLIMARRIVTKLVAAAAMSDAPVVGPRTLTQPYDMGGRTLLQVFPRRYTNEMQYGANVEMERLLNEAAGNVRALLQRNRAALDVIVSTLTVKGAGSLSGDEVRAIVREHGCPEDLRWLQEEAASFM</sequence>
<name>A0AAW1QNK2_9CHLO</name>
<keyword evidence="10" id="KW-0482">Metalloprotease</keyword>
<evidence type="ECO:0000256" key="10">
    <source>
        <dbReference type="ARBA" id="ARBA00023049"/>
    </source>
</evidence>
<evidence type="ECO:0000259" key="11">
    <source>
        <dbReference type="SMART" id="SM00382"/>
    </source>
</evidence>
<evidence type="ECO:0000256" key="8">
    <source>
        <dbReference type="ARBA" id="ARBA00022833"/>
    </source>
</evidence>
<dbReference type="GO" id="GO:0004222">
    <property type="term" value="F:metalloendopeptidase activity"/>
    <property type="evidence" value="ECO:0007669"/>
    <property type="project" value="InterPro"/>
</dbReference>
<dbReference type="GO" id="GO:0009507">
    <property type="term" value="C:chloroplast"/>
    <property type="evidence" value="ECO:0007669"/>
    <property type="project" value="TreeGrafter"/>
</dbReference>
<keyword evidence="5" id="KW-0479">Metal-binding</keyword>
<evidence type="ECO:0000256" key="4">
    <source>
        <dbReference type="ARBA" id="ARBA00022670"/>
    </source>
</evidence>
<dbReference type="InterPro" id="IPR003960">
    <property type="entry name" value="ATPase_AAA_CS"/>
</dbReference>
<dbReference type="InterPro" id="IPR000642">
    <property type="entry name" value="Peptidase_M41"/>
</dbReference>
<dbReference type="Gene3D" id="1.10.8.60">
    <property type="match status" value="1"/>
</dbReference>
<evidence type="ECO:0000256" key="6">
    <source>
        <dbReference type="ARBA" id="ARBA00022741"/>
    </source>
</evidence>
<dbReference type="Proteomes" id="UP001445335">
    <property type="component" value="Unassembled WGS sequence"/>
</dbReference>
<dbReference type="SMART" id="SM00382">
    <property type="entry name" value="AAA"/>
    <property type="match status" value="1"/>
</dbReference>
<organism evidence="12 13">
    <name type="scientific">Elliptochloris bilobata</name>
    <dbReference type="NCBI Taxonomy" id="381761"/>
    <lineage>
        <taxon>Eukaryota</taxon>
        <taxon>Viridiplantae</taxon>
        <taxon>Chlorophyta</taxon>
        <taxon>core chlorophytes</taxon>
        <taxon>Trebouxiophyceae</taxon>
        <taxon>Trebouxiophyceae incertae sedis</taxon>
        <taxon>Elliptochloris clade</taxon>
        <taxon>Elliptochloris</taxon>
    </lineage>
</organism>
<evidence type="ECO:0000256" key="9">
    <source>
        <dbReference type="ARBA" id="ARBA00022840"/>
    </source>
</evidence>
<dbReference type="InterPro" id="IPR027417">
    <property type="entry name" value="P-loop_NTPase"/>
</dbReference>
<dbReference type="PANTHER" id="PTHR23076:SF56">
    <property type="entry name" value="INACTIVE ATP-DEPENDENT ZINC METALLOPROTEASE FTSHI 2, CHLOROPLASTIC-RELATED"/>
    <property type="match status" value="1"/>
</dbReference>
<dbReference type="InterPro" id="IPR003593">
    <property type="entry name" value="AAA+_ATPase"/>
</dbReference>
<dbReference type="GO" id="GO:0016887">
    <property type="term" value="F:ATP hydrolysis activity"/>
    <property type="evidence" value="ECO:0007669"/>
    <property type="project" value="InterPro"/>
</dbReference>
<dbReference type="InterPro" id="IPR003959">
    <property type="entry name" value="ATPase_AAA_core"/>
</dbReference>
<accession>A0AAW1QNK2</accession>
<dbReference type="PANTHER" id="PTHR23076">
    <property type="entry name" value="METALLOPROTEASE M41 FTSH"/>
    <property type="match status" value="1"/>
</dbReference>
<evidence type="ECO:0000256" key="5">
    <source>
        <dbReference type="ARBA" id="ARBA00022723"/>
    </source>
</evidence>
<evidence type="ECO:0000256" key="2">
    <source>
        <dbReference type="ARBA" id="ARBA00010044"/>
    </source>
</evidence>
<keyword evidence="8" id="KW-0862">Zinc</keyword>
<dbReference type="Gene3D" id="1.20.58.760">
    <property type="entry name" value="Peptidase M41"/>
    <property type="match status" value="1"/>
</dbReference>
<dbReference type="Pfam" id="PF01434">
    <property type="entry name" value="Peptidase_M41"/>
    <property type="match status" value="1"/>
</dbReference>
<dbReference type="GO" id="GO:0045037">
    <property type="term" value="P:protein import into chloroplast stroma"/>
    <property type="evidence" value="ECO:0007669"/>
    <property type="project" value="TreeGrafter"/>
</dbReference>
<dbReference type="GO" id="GO:0006508">
    <property type="term" value="P:proteolysis"/>
    <property type="evidence" value="ECO:0007669"/>
    <property type="project" value="UniProtKB-KW"/>
</dbReference>
<dbReference type="SUPFAM" id="SSF140990">
    <property type="entry name" value="FtsH protease domain-like"/>
    <property type="match status" value="1"/>
</dbReference>
<gene>
    <name evidence="12" type="ORF">WJX81_007049</name>
</gene>
<feature type="domain" description="AAA+ ATPase" evidence="11">
    <location>
        <begin position="378"/>
        <end position="515"/>
    </location>
</feature>
<dbReference type="InterPro" id="IPR006311">
    <property type="entry name" value="TAT_signal"/>
</dbReference>
<keyword evidence="7" id="KW-0378">Hydrolase</keyword>
<keyword evidence="4" id="KW-0645">Protease</keyword>
<dbReference type="PROSITE" id="PS00674">
    <property type="entry name" value="AAA"/>
    <property type="match status" value="1"/>
</dbReference>
<comment type="similarity">
    <text evidence="3">In the N-terminal section; belongs to the AAA ATPase family.</text>
</comment>
<dbReference type="EMBL" id="JALJOU010000081">
    <property type="protein sequence ID" value="KAK9823015.1"/>
    <property type="molecule type" value="Genomic_DNA"/>
</dbReference>
<dbReference type="PROSITE" id="PS51318">
    <property type="entry name" value="TAT"/>
    <property type="match status" value="1"/>
</dbReference>
<evidence type="ECO:0000256" key="7">
    <source>
        <dbReference type="ARBA" id="ARBA00022801"/>
    </source>
</evidence>
<reference evidence="12 13" key="1">
    <citation type="journal article" date="2024" name="Nat. Commun.">
        <title>Phylogenomics reveals the evolutionary origins of lichenization in chlorophyte algae.</title>
        <authorList>
            <person name="Puginier C."/>
            <person name="Libourel C."/>
            <person name="Otte J."/>
            <person name="Skaloud P."/>
            <person name="Haon M."/>
            <person name="Grisel S."/>
            <person name="Petersen M."/>
            <person name="Berrin J.G."/>
            <person name="Delaux P.M."/>
            <person name="Dal Grande F."/>
            <person name="Keller J."/>
        </authorList>
    </citation>
    <scope>NUCLEOTIDE SEQUENCE [LARGE SCALE GENOMIC DNA]</scope>
    <source>
        <strain evidence="12 13">SAG 245.80</strain>
    </source>
</reference>
<keyword evidence="9" id="KW-0067">ATP-binding</keyword>
<dbReference type="CDD" id="cd19501">
    <property type="entry name" value="RecA-like_FtsH"/>
    <property type="match status" value="1"/>
</dbReference>
<dbReference type="InterPro" id="IPR037219">
    <property type="entry name" value="Peptidase_M41-like"/>
</dbReference>
<evidence type="ECO:0000256" key="1">
    <source>
        <dbReference type="ARBA" id="ARBA00001947"/>
    </source>
</evidence>
<dbReference type="GO" id="GO:0004176">
    <property type="term" value="F:ATP-dependent peptidase activity"/>
    <property type="evidence" value="ECO:0007669"/>
    <property type="project" value="InterPro"/>
</dbReference>
<dbReference type="GO" id="GO:0046872">
    <property type="term" value="F:metal ion binding"/>
    <property type="evidence" value="ECO:0007669"/>
    <property type="project" value="UniProtKB-KW"/>
</dbReference>
<dbReference type="Pfam" id="PF00004">
    <property type="entry name" value="AAA"/>
    <property type="match status" value="1"/>
</dbReference>
<dbReference type="Gene3D" id="3.40.50.300">
    <property type="entry name" value="P-loop containing nucleotide triphosphate hydrolases"/>
    <property type="match status" value="1"/>
</dbReference>
<evidence type="ECO:0000313" key="12">
    <source>
        <dbReference type="EMBL" id="KAK9823015.1"/>
    </source>
</evidence>
<evidence type="ECO:0000313" key="13">
    <source>
        <dbReference type="Proteomes" id="UP001445335"/>
    </source>
</evidence>
<protein>
    <recommendedName>
        <fullName evidence="11">AAA+ ATPase domain-containing protein</fullName>
    </recommendedName>
</protein>
<dbReference type="AlphaFoldDB" id="A0AAW1QNK2"/>
<dbReference type="GO" id="GO:0005524">
    <property type="term" value="F:ATP binding"/>
    <property type="evidence" value="ECO:0007669"/>
    <property type="project" value="UniProtKB-KW"/>
</dbReference>
<evidence type="ECO:0000256" key="3">
    <source>
        <dbReference type="ARBA" id="ARBA00010550"/>
    </source>
</evidence>
<proteinExistence type="inferred from homology"/>
<comment type="caution">
    <text evidence="12">The sequence shown here is derived from an EMBL/GenBank/DDBJ whole genome shotgun (WGS) entry which is preliminary data.</text>
</comment>
<comment type="similarity">
    <text evidence="2">In the C-terminal section; belongs to the peptidase M41 family.</text>
</comment>
<keyword evidence="13" id="KW-1185">Reference proteome</keyword>
<keyword evidence="6" id="KW-0547">Nucleotide-binding</keyword>
<dbReference type="SUPFAM" id="SSF52540">
    <property type="entry name" value="P-loop containing nucleoside triphosphate hydrolases"/>
    <property type="match status" value="1"/>
</dbReference>